<evidence type="ECO:0000259" key="1">
    <source>
        <dbReference type="Pfam" id="PF03732"/>
    </source>
</evidence>
<evidence type="ECO:0008006" key="4">
    <source>
        <dbReference type="Google" id="ProtNLM"/>
    </source>
</evidence>
<reference evidence="3" key="1">
    <citation type="submission" date="2020-06" db="EMBL/GenBank/DDBJ databases">
        <authorList>
            <person name="Li T."/>
            <person name="Hu X."/>
            <person name="Zhang T."/>
            <person name="Song X."/>
            <person name="Zhang H."/>
            <person name="Dai N."/>
            <person name="Sheng W."/>
            <person name="Hou X."/>
            <person name="Wei L."/>
        </authorList>
    </citation>
    <scope>NUCLEOTIDE SEQUENCE</scope>
    <source>
        <strain evidence="3">KEN8</strain>
        <tissue evidence="3">Leaf</tissue>
    </source>
</reference>
<protein>
    <recommendedName>
        <fullName evidence="4">Retrotransposon gag domain-containing protein</fullName>
    </recommendedName>
</protein>
<evidence type="ECO:0000313" key="3">
    <source>
        <dbReference type="EMBL" id="KAL0358176.1"/>
    </source>
</evidence>
<accession>A0AAW2PU62</accession>
<dbReference type="PANTHER" id="PTHR34482:SF36">
    <property type="entry name" value="RETROTRANSPOSON GAG DOMAIN-CONTAINING PROTEIN"/>
    <property type="match status" value="1"/>
</dbReference>
<dbReference type="PANTHER" id="PTHR34482">
    <property type="entry name" value="DNA DAMAGE-INDUCIBLE PROTEIN 1-LIKE"/>
    <property type="match status" value="1"/>
</dbReference>
<dbReference type="AlphaFoldDB" id="A0AAW2PU62"/>
<sequence>MQQQSSQTIHTYISELQSLWDQLAICDHVWPNVEAIKVSLLHRSPLPKLETVIKDLISEEIRLNTLRVEQVPTSTFMVLATHAPSNLTSYIQKPFGHTQNKLKSSKRPFCDYFAATTIAIDESFENFSPKFFMQDIQALFEQLQPEHGQLSELGVSVLFSSHGCFVQDSQTREILGTGRKVGRLFELNSLRPPYKNLVAVVTSSIWHARLGHLPISKLTSLISSGSLGSVKSEHIDCVLCQLSKHIALSFADSNSVSTAPFDLVHFDIWGPAPYASQEIFWGEAALTVVYTINRIPSHVIDNIYDGFSRCTCYSVASMHESGESAEGSVAPASAGATEFEGTLDPEVVERWWEKVGDVMNLVDCTPENRLKYIVSLFVGNALILWRSLKRAYEPREIIWAEFQREFNDKYRSKMYRDKKRMEFLNLVQEDEQTVVEYEFRFAALAKYAPKAVATQEDRCYRFEQGL</sequence>
<proteinExistence type="predicted"/>
<name>A0AAW2PU62_9LAMI</name>
<reference evidence="3" key="2">
    <citation type="journal article" date="2024" name="Plant">
        <title>Genomic evolution and insights into agronomic trait innovations of Sesamum species.</title>
        <authorList>
            <person name="Miao H."/>
            <person name="Wang L."/>
            <person name="Qu L."/>
            <person name="Liu H."/>
            <person name="Sun Y."/>
            <person name="Le M."/>
            <person name="Wang Q."/>
            <person name="Wei S."/>
            <person name="Zheng Y."/>
            <person name="Lin W."/>
            <person name="Duan Y."/>
            <person name="Cao H."/>
            <person name="Xiong S."/>
            <person name="Wang X."/>
            <person name="Wei L."/>
            <person name="Li C."/>
            <person name="Ma Q."/>
            <person name="Ju M."/>
            <person name="Zhao R."/>
            <person name="Li G."/>
            <person name="Mu C."/>
            <person name="Tian Q."/>
            <person name="Mei H."/>
            <person name="Zhang T."/>
            <person name="Gao T."/>
            <person name="Zhang H."/>
        </authorList>
    </citation>
    <scope>NUCLEOTIDE SEQUENCE</scope>
    <source>
        <strain evidence="3">KEN8</strain>
    </source>
</reference>
<comment type="caution">
    <text evidence="3">The sequence shown here is derived from an EMBL/GenBank/DDBJ whole genome shotgun (WGS) entry which is preliminary data.</text>
</comment>
<evidence type="ECO:0000259" key="2">
    <source>
        <dbReference type="Pfam" id="PF13976"/>
    </source>
</evidence>
<gene>
    <name evidence="3" type="ORF">Scaly_1503300</name>
</gene>
<feature type="domain" description="Retrotransposon gag" evidence="1">
    <location>
        <begin position="372"/>
        <end position="466"/>
    </location>
</feature>
<dbReference type="Pfam" id="PF13976">
    <property type="entry name" value="gag_pre-integrs"/>
    <property type="match status" value="1"/>
</dbReference>
<feature type="domain" description="GAG-pre-integrase" evidence="2">
    <location>
        <begin position="201"/>
        <end position="245"/>
    </location>
</feature>
<dbReference type="EMBL" id="JACGWM010000008">
    <property type="protein sequence ID" value="KAL0358176.1"/>
    <property type="molecule type" value="Genomic_DNA"/>
</dbReference>
<dbReference type="InterPro" id="IPR025724">
    <property type="entry name" value="GAG-pre-integrase_dom"/>
</dbReference>
<organism evidence="3">
    <name type="scientific">Sesamum calycinum</name>
    <dbReference type="NCBI Taxonomy" id="2727403"/>
    <lineage>
        <taxon>Eukaryota</taxon>
        <taxon>Viridiplantae</taxon>
        <taxon>Streptophyta</taxon>
        <taxon>Embryophyta</taxon>
        <taxon>Tracheophyta</taxon>
        <taxon>Spermatophyta</taxon>
        <taxon>Magnoliopsida</taxon>
        <taxon>eudicotyledons</taxon>
        <taxon>Gunneridae</taxon>
        <taxon>Pentapetalae</taxon>
        <taxon>asterids</taxon>
        <taxon>lamiids</taxon>
        <taxon>Lamiales</taxon>
        <taxon>Pedaliaceae</taxon>
        <taxon>Sesamum</taxon>
    </lineage>
</organism>
<dbReference type="Pfam" id="PF03732">
    <property type="entry name" value="Retrotrans_gag"/>
    <property type="match status" value="1"/>
</dbReference>
<dbReference type="InterPro" id="IPR005162">
    <property type="entry name" value="Retrotrans_gag_dom"/>
</dbReference>